<keyword evidence="2" id="KW-1185">Reference proteome</keyword>
<sequence>MKTFARHRTLAELKPLCAQRNIAVDTTRHDVIASDFITLSGKFGIVDLMVIYSVFNGTFYGETSDGLAFNERSPFDDTPWFAALLELLYVAKPVEAAHG</sequence>
<dbReference type="Proteomes" id="UP000480854">
    <property type="component" value="Unassembled WGS sequence"/>
</dbReference>
<dbReference type="RefSeq" id="WP_149470834.1">
    <property type="nucleotide sequence ID" value="NZ_QOKW01000019.1"/>
</dbReference>
<comment type="caution">
    <text evidence="1">The sequence shown here is derived from an EMBL/GenBank/DDBJ whole genome shotgun (WGS) entry which is preliminary data.</text>
</comment>
<gene>
    <name evidence="1" type="ORF">DS843_21205</name>
</gene>
<dbReference type="EMBL" id="QOKW01000019">
    <property type="protein sequence ID" value="KAA0678103.1"/>
    <property type="molecule type" value="Genomic_DNA"/>
</dbReference>
<dbReference type="OrthoDB" id="7376483at2"/>
<name>A0A9W7NGL4_9PROT</name>
<organism evidence="1 2">
    <name type="scientific">Roseomonas genomospecies 6</name>
    <dbReference type="NCBI Taxonomy" id="214106"/>
    <lineage>
        <taxon>Bacteria</taxon>
        <taxon>Pseudomonadati</taxon>
        <taxon>Pseudomonadota</taxon>
        <taxon>Alphaproteobacteria</taxon>
        <taxon>Acetobacterales</taxon>
        <taxon>Roseomonadaceae</taxon>
        <taxon>Roseomonas</taxon>
    </lineage>
</organism>
<accession>A0A9W7NGL4</accession>
<evidence type="ECO:0000313" key="1">
    <source>
        <dbReference type="EMBL" id="KAA0678103.1"/>
    </source>
</evidence>
<protein>
    <submittedName>
        <fullName evidence="1">Uncharacterized protein</fullName>
    </submittedName>
</protein>
<reference evidence="1 2" key="1">
    <citation type="submission" date="2018-07" db="EMBL/GenBank/DDBJ databases">
        <title>Genome sequence of Azospirillum sp. ATCC 49961.</title>
        <authorList>
            <person name="Sant'Anna F.H."/>
            <person name="Baldani J.I."/>
            <person name="Zilli J.E."/>
            <person name="Reis V.M."/>
            <person name="Hartmann A."/>
            <person name="Cruz L."/>
            <person name="de Souza E.M."/>
            <person name="de Oliveira Pedrosa F."/>
            <person name="Passaglia L.M.P."/>
        </authorList>
    </citation>
    <scope>NUCLEOTIDE SEQUENCE [LARGE SCALE GENOMIC DNA]</scope>
    <source>
        <strain evidence="1 2">ATCC 49961</strain>
    </source>
</reference>
<dbReference type="AlphaFoldDB" id="A0A9W7NGL4"/>
<proteinExistence type="predicted"/>
<evidence type="ECO:0000313" key="2">
    <source>
        <dbReference type="Proteomes" id="UP000480854"/>
    </source>
</evidence>